<comment type="caution">
    <text evidence="2">The sequence shown here is derived from an EMBL/GenBank/DDBJ whole genome shotgun (WGS) entry which is preliminary data.</text>
</comment>
<dbReference type="STRING" id="48697.A0A101MDU8"/>
<dbReference type="AlphaFoldDB" id="A0A101MDU8"/>
<dbReference type="InterPro" id="IPR039796">
    <property type="entry name" value="MIP18"/>
</dbReference>
<keyword evidence="3" id="KW-1185">Reference proteome</keyword>
<dbReference type="Gene3D" id="3.30.300.130">
    <property type="entry name" value="Fe-S cluster assembly (FSCA)"/>
    <property type="match status" value="1"/>
</dbReference>
<dbReference type="InterPro" id="IPR034904">
    <property type="entry name" value="FSCA_dom_sf"/>
</dbReference>
<proteinExistence type="inferred from homology"/>
<protein>
    <submittedName>
        <fullName evidence="2">Uncharacterized protein</fullName>
    </submittedName>
</protein>
<dbReference type="PANTHER" id="PTHR12377">
    <property type="entry name" value="CYTOSOLIC IRON-SULFUR ASSEMBLY COMPONENT 2B-RELATED"/>
    <property type="match status" value="1"/>
</dbReference>
<dbReference type="FunFam" id="3.30.300.130:FF:000007">
    <property type="entry name" value="Cytoplasmic protein required for cell viability"/>
    <property type="match status" value="1"/>
</dbReference>
<evidence type="ECO:0000256" key="1">
    <source>
        <dbReference type="ARBA" id="ARBA00010381"/>
    </source>
</evidence>
<comment type="similarity">
    <text evidence="1">Belongs to the MIP18 family.</text>
</comment>
<dbReference type="EMBL" id="LLXE01000263">
    <property type="protein sequence ID" value="KUM58742.1"/>
    <property type="molecule type" value="Genomic_DNA"/>
</dbReference>
<evidence type="ECO:0000313" key="2">
    <source>
        <dbReference type="EMBL" id="KUM58742.1"/>
    </source>
</evidence>
<reference evidence="2 3" key="1">
    <citation type="submission" date="2015-10" db="EMBL/GenBank/DDBJ databases">
        <title>Genome sequencing of Penicillium freii.</title>
        <authorList>
            <person name="Nguyen H.D."/>
            <person name="Visagie C.M."/>
            <person name="Seifert K.A."/>
        </authorList>
    </citation>
    <scope>NUCLEOTIDE SEQUENCE [LARGE SCALE GENOMIC DNA]</scope>
    <source>
        <strain evidence="2 3">DAOM 242723</strain>
    </source>
</reference>
<dbReference type="PANTHER" id="PTHR12377:SF0">
    <property type="entry name" value="CYTOSOLIC IRON-SULFUR ASSEMBLY COMPONENT 2B"/>
    <property type="match status" value="1"/>
</dbReference>
<accession>A0A101MDU8</accession>
<dbReference type="SUPFAM" id="SSF117916">
    <property type="entry name" value="Fe-S cluster assembly (FSCA) domain-like"/>
    <property type="match status" value="1"/>
</dbReference>
<sequence>MVHIYVCTTSALRTRVLTEDLGLAREPDNVIAIFPLPSSWPHLTTYPVTTLPWSLYPPYFTMAEIQNSNPTILNAADLPTRLRPTATRKSEYAGIFTSALPLAPVDFESAPSSDSEDDNLLEEPIDEQEIYDLISSISDPEHPISLGELAVVSLPDIAIRPTLPDVPDSPLQTVTVLITPTITHCSLATVIGLGVRVRLEQSLPSRFRMDVRIKEGTHSTGDEVNKQLADKERVAAALENGALMGVIAKMMETCH</sequence>
<dbReference type="Proteomes" id="UP000055045">
    <property type="component" value="Unassembled WGS sequence"/>
</dbReference>
<evidence type="ECO:0000313" key="3">
    <source>
        <dbReference type="Proteomes" id="UP000055045"/>
    </source>
</evidence>
<name>A0A101MDU8_PENFR</name>
<dbReference type="Gene3D" id="6.10.250.1280">
    <property type="match status" value="1"/>
</dbReference>
<dbReference type="GO" id="GO:0051604">
    <property type="term" value="P:protein maturation"/>
    <property type="evidence" value="ECO:0007669"/>
    <property type="project" value="InterPro"/>
</dbReference>
<organism evidence="2 3">
    <name type="scientific">Penicillium freii</name>
    <dbReference type="NCBI Taxonomy" id="48697"/>
    <lineage>
        <taxon>Eukaryota</taxon>
        <taxon>Fungi</taxon>
        <taxon>Dikarya</taxon>
        <taxon>Ascomycota</taxon>
        <taxon>Pezizomycotina</taxon>
        <taxon>Eurotiomycetes</taxon>
        <taxon>Eurotiomycetidae</taxon>
        <taxon>Eurotiales</taxon>
        <taxon>Aspergillaceae</taxon>
        <taxon>Penicillium</taxon>
    </lineage>
</organism>
<gene>
    <name evidence="2" type="ORF">ACN42_g8410</name>
</gene>